<sequence>MKTIRIITRLILLPIGLNWLSAGCGTQKDDQVRAANDCRIQHSASSFHSQGNEGTIQLDYAYDAQGKLTNKTKISQSSSSTVASDKTTTTDTYTYDAAGFLTRSVTDIQQQYMFVGKPSEYHYVSTKTYSYTNERLAAYAQTDVTYDSHITSGPQPQTSVMTTSYTYDSSGQLIKQTSSNEESITYQNGKAFTLTSGYLFERQDGLVVKATFPGTDSRGAVRTLVQVNEYDTHRRLMKHQEYINDSLSTYYTQEWQTGQPAESSLPTFKGHPTVFSLFGEPGLLTRYRAYSVNNQHQIVQYTEQTFTHQLNAAGYIIGTKQISQALTNGPQQPDLSTISYTYTGCQ</sequence>
<accession>A0A1I1Z8D8</accession>
<gene>
    <name evidence="1" type="ORF">SAMN05216167_11236</name>
</gene>
<dbReference type="AlphaFoldDB" id="A0A1I1Z8D8"/>
<reference evidence="1 2" key="1">
    <citation type="submission" date="2016-10" db="EMBL/GenBank/DDBJ databases">
        <authorList>
            <person name="de Groot N.N."/>
        </authorList>
    </citation>
    <scope>NUCLEOTIDE SEQUENCE [LARGE SCALE GENOMIC DNA]</scope>
    <source>
        <strain evidence="1 2">DSM 26130</strain>
    </source>
</reference>
<dbReference type="RefSeq" id="WP_093830999.1">
    <property type="nucleotide sequence ID" value="NZ_FOLQ01000012.1"/>
</dbReference>
<dbReference type="STRING" id="662367.SAMN05216167_11236"/>
<protein>
    <submittedName>
        <fullName evidence="1">YD repeat-containing protein</fullName>
    </submittedName>
</protein>
<organism evidence="1 2">
    <name type="scientific">Spirosoma endophyticum</name>
    <dbReference type="NCBI Taxonomy" id="662367"/>
    <lineage>
        <taxon>Bacteria</taxon>
        <taxon>Pseudomonadati</taxon>
        <taxon>Bacteroidota</taxon>
        <taxon>Cytophagia</taxon>
        <taxon>Cytophagales</taxon>
        <taxon>Cytophagaceae</taxon>
        <taxon>Spirosoma</taxon>
    </lineage>
</organism>
<evidence type="ECO:0000313" key="2">
    <source>
        <dbReference type="Proteomes" id="UP000198598"/>
    </source>
</evidence>
<dbReference type="EMBL" id="FOLQ01000012">
    <property type="protein sequence ID" value="SFE27568.1"/>
    <property type="molecule type" value="Genomic_DNA"/>
</dbReference>
<name>A0A1I1Z8D8_9BACT</name>
<proteinExistence type="predicted"/>
<evidence type="ECO:0000313" key="1">
    <source>
        <dbReference type="EMBL" id="SFE27568.1"/>
    </source>
</evidence>
<keyword evidence="2" id="KW-1185">Reference proteome</keyword>
<dbReference type="Proteomes" id="UP000198598">
    <property type="component" value="Unassembled WGS sequence"/>
</dbReference>
<dbReference type="PROSITE" id="PS51257">
    <property type="entry name" value="PROKAR_LIPOPROTEIN"/>
    <property type="match status" value="1"/>
</dbReference>
<dbReference type="Gene3D" id="2.180.10.10">
    <property type="entry name" value="RHS repeat-associated core"/>
    <property type="match status" value="1"/>
</dbReference>